<keyword evidence="1" id="KW-0812">Transmembrane</keyword>
<keyword evidence="1" id="KW-1133">Transmembrane helix</keyword>
<evidence type="ECO:0008006" key="4">
    <source>
        <dbReference type="Google" id="ProtNLM"/>
    </source>
</evidence>
<dbReference type="EMBL" id="MHIX01000042">
    <property type="protein sequence ID" value="OGY58523.1"/>
    <property type="molecule type" value="Genomic_DNA"/>
</dbReference>
<dbReference type="Proteomes" id="UP000178515">
    <property type="component" value="Unassembled WGS sequence"/>
</dbReference>
<dbReference type="AlphaFoldDB" id="A0A1G1Z1K1"/>
<protein>
    <recommendedName>
        <fullName evidence="4">Rod shape-determining protein MreD</fullName>
    </recommendedName>
</protein>
<feature type="transmembrane region" description="Helical" evidence="1">
    <location>
        <begin position="94"/>
        <end position="115"/>
    </location>
</feature>
<reference evidence="2 3" key="1">
    <citation type="journal article" date="2016" name="Nat. Commun.">
        <title>Thousands of microbial genomes shed light on interconnected biogeochemical processes in an aquifer system.</title>
        <authorList>
            <person name="Anantharaman K."/>
            <person name="Brown C.T."/>
            <person name="Hug L.A."/>
            <person name="Sharon I."/>
            <person name="Castelle C.J."/>
            <person name="Probst A.J."/>
            <person name="Thomas B.C."/>
            <person name="Singh A."/>
            <person name="Wilkins M.J."/>
            <person name="Karaoz U."/>
            <person name="Brodie E.L."/>
            <person name="Williams K.H."/>
            <person name="Hubbard S.S."/>
            <person name="Banfield J.F."/>
        </authorList>
    </citation>
    <scope>NUCLEOTIDE SEQUENCE [LARGE SCALE GENOMIC DNA]</scope>
</reference>
<keyword evidence="1" id="KW-0472">Membrane</keyword>
<gene>
    <name evidence="2" type="ORF">A3F24_01095</name>
</gene>
<dbReference type="STRING" id="1797689.A3F24_01095"/>
<evidence type="ECO:0000313" key="3">
    <source>
        <dbReference type="Proteomes" id="UP000178515"/>
    </source>
</evidence>
<sequence length="151" mass="16512">MFLLRVIIVIAASLVQISPWFEVGGIKPNLILVVAVSLVVFEQELWKKITVVLVAAIILKAGPTFEITTIIFVLGVLTSILLSDYFRFEREAAIGGAVLITMLALNLTNGFSFIIAERTVVLIELVYTTALGFVIVPLSKLLYEKGKSSKS</sequence>
<comment type="caution">
    <text evidence="2">The sequence shown here is derived from an EMBL/GenBank/DDBJ whole genome shotgun (WGS) entry which is preliminary data.</text>
</comment>
<organism evidence="2 3">
    <name type="scientific">Candidatus Colwellbacteria bacterium RIFCSPHIGHO2_12_FULL_44_17</name>
    <dbReference type="NCBI Taxonomy" id="1797689"/>
    <lineage>
        <taxon>Bacteria</taxon>
        <taxon>Candidatus Colwelliibacteriota</taxon>
    </lineage>
</organism>
<feature type="transmembrane region" description="Helical" evidence="1">
    <location>
        <begin position="121"/>
        <end position="143"/>
    </location>
</feature>
<evidence type="ECO:0000256" key="1">
    <source>
        <dbReference type="SAM" id="Phobius"/>
    </source>
</evidence>
<proteinExistence type="predicted"/>
<feature type="transmembrane region" description="Helical" evidence="1">
    <location>
        <begin position="49"/>
        <end position="82"/>
    </location>
</feature>
<evidence type="ECO:0000313" key="2">
    <source>
        <dbReference type="EMBL" id="OGY58523.1"/>
    </source>
</evidence>
<accession>A0A1G1Z1K1</accession>
<name>A0A1G1Z1K1_9BACT</name>